<dbReference type="Gene3D" id="1.25.40.10">
    <property type="entry name" value="Tetratricopeptide repeat domain"/>
    <property type="match status" value="6"/>
</dbReference>
<feature type="compositionally biased region" description="Basic residues" evidence="4">
    <location>
        <begin position="52"/>
        <end position="62"/>
    </location>
</feature>
<name>M0ZU52_SOLTU</name>
<feature type="repeat" description="PPR" evidence="3">
    <location>
        <begin position="257"/>
        <end position="291"/>
    </location>
</feature>
<evidence type="ECO:0000256" key="2">
    <source>
        <dbReference type="ARBA" id="ARBA00022737"/>
    </source>
</evidence>
<protein>
    <submittedName>
        <fullName evidence="6">Pentatricopeptide repeat-containing protein</fullName>
    </submittedName>
</protein>
<feature type="repeat" description="PPR" evidence="3">
    <location>
        <begin position="432"/>
        <end position="466"/>
    </location>
</feature>
<dbReference type="PANTHER" id="PTHR47934">
    <property type="entry name" value="PENTATRICOPEPTIDE REPEAT-CONTAINING PROTEIN PET309, MITOCHONDRIAL"/>
    <property type="match status" value="1"/>
</dbReference>
<feature type="region of interest" description="Disordered" evidence="4">
    <location>
        <begin position="1"/>
        <end position="70"/>
    </location>
</feature>
<keyword evidence="7" id="KW-1185">Reference proteome</keyword>
<sequence length="824" mass="93531">MEALQSSFLCSTPLKSPSHKPTRKPKPRPTIVSCSVTPDPWTLSDGNSKNLNKPKPRSKHPKNPLSDDNARRIIKAKAQYLSALRRNQGSQAMTPKWIKRTPEQMVQYLEDDRNGNLYGKHVVAAIKRVRSLSVKAEGSYDMREVMGSFVTKLTFREMCVVLKEQRGWRQVRDFFAWMKLQLSYRPSVIIYTIILRTYGQVGKIKLAEQTFLEMLEAGCEPDEVACGTMLCAYARWGRHKAMMSFFSAVQERGITPSTAVFNFMLSSLQKRSLHENVISIWKQMTEKGVELNHFTFTVVICSLVKEGHAEVAFKTLNQMKSLKFIPEEATYSILISLISKSGNYDDAFRLYEDMRSQGIIPSNFTCASLLTMYYRKEDYPKALALFEEMERYGIKIDEVIYGLLIRIYGKLGLYEDAQKTFEDVKKLGVISNEKTYTTMAQVHLNFGNIEDALNIMDEMKSKNISFSNFCYGILLRCYIMKEDLASAEAVFQALSKMQIPECGFCKDMLNLYMRLGLTEKAKDFIFQIRKIQVEFDEELLKTVMKVFCIEGMVRDAVQLIREFSASKTFEDSVFTQTFSVAIHGNDRFSATDIASKPLDQPGAMAFELALILYIADGNTMKAEETLNLLLKTANGLSVASQLIRKFTKEGDISKAEDLYKLLMKLGRKPEDVASASLINFYGKQKNLKEALNVFASVANSSSTGSLIYNSIIDSYNRCDKQEEAYTFYREEMKKGHVLGPVAISMLVNGLSNCGRYTEAEAIIHNSLRANLELDTVAYNTFIKAMLQAGKLRLASRVYEHMLSSGVPPSIQTYNTMIRLEHVIL</sequence>
<dbReference type="InterPro" id="IPR051114">
    <property type="entry name" value="Mito_RNA_Proc_CCM1"/>
</dbReference>
<reference evidence="6" key="2">
    <citation type="submission" date="2015-06" db="UniProtKB">
        <authorList>
            <consortium name="EnsemblPlants"/>
        </authorList>
    </citation>
    <scope>IDENTIFICATION</scope>
    <source>
        <strain evidence="6">DM1-3 516 R44</strain>
    </source>
</reference>
<feature type="repeat" description="PPR" evidence="3">
    <location>
        <begin position="222"/>
        <end position="256"/>
    </location>
</feature>
<evidence type="ECO:0000256" key="1">
    <source>
        <dbReference type="ARBA" id="ARBA00007626"/>
    </source>
</evidence>
<dbReference type="Proteomes" id="UP000011115">
    <property type="component" value="Unassembled WGS sequence"/>
</dbReference>
<dbReference type="InterPro" id="IPR011990">
    <property type="entry name" value="TPR-like_helical_dom_sf"/>
</dbReference>
<feature type="repeat" description="PPR" evidence="3">
    <location>
        <begin position="187"/>
        <end position="221"/>
    </location>
</feature>
<dbReference type="Pfam" id="PF01535">
    <property type="entry name" value="PPR"/>
    <property type="match status" value="2"/>
</dbReference>
<feature type="repeat" description="PPR" evidence="3">
    <location>
        <begin position="362"/>
        <end position="396"/>
    </location>
</feature>
<comment type="similarity">
    <text evidence="1">Belongs to the PPR family. P subfamily.</text>
</comment>
<dbReference type="NCBIfam" id="TIGR00756">
    <property type="entry name" value="PPR"/>
    <property type="match status" value="7"/>
</dbReference>
<feature type="repeat" description="PPR" evidence="3">
    <location>
        <begin position="292"/>
        <end position="326"/>
    </location>
</feature>
<feature type="repeat" description="PPR" evidence="3">
    <location>
        <begin position="774"/>
        <end position="808"/>
    </location>
</feature>
<accession>M0ZU52</accession>
<dbReference type="OrthoDB" id="185373at2759"/>
<feature type="domain" description="PROP1-like PPR" evidence="5">
    <location>
        <begin position="259"/>
        <end position="412"/>
    </location>
</feature>
<evidence type="ECO:0000259" key="5">
    <source>
        <dbReference type="Pfam" id="PF17177"/>
    </source>
</evidence>
<dbReference type="Pfam" id="PF13041">
    <property type="entry name" value="PPR_2"/>
    <property type="match status" value="2"/>
</dbReference>
<dbReference type="SUPFAM" id="SSF81901">
    <property type="entry name" value="HCP-like"/>
    <property type="match status" value="2"/>
</dbReference>
<dbReference type="Gramene" id="PGSC0003DMT400008143">
    <property type="protein sequence ID" value="PGSC0003DMT400008143"/>
    <property type="gene ID" value="PGSC0003DMG400003143"/>
</dbReference>
<organism evidence="6 7">
    <name type="scientific">Solanum tuberosum</name>
    <name type="common">Potato</name>
    <dbReference type="NCBI Taxonomy" id="4113"/>
    <lineage>
        <taxon>Eukaryota</taxon>
        <taxon>Viridiplantae</taxon>
        <taxon>Streptophyta</taxon>
        <taxon>Embryophyta</taxon>
        <taxon>Tracheophyta</taxon>
        <taxon>Spermatophyta</taxon>
        <taxon>Magnoliopsida</taxon>
        <taxon>eudicotyledons</taxon>
        <taxon>Gunneridae</taxon>
        <taxon>Pentapetalae</taxon>
        <taxon>asterids</taxon>
        <taxon>lamiids</taxon>
        <taxon>Solanales</taxon>
        <taxon>Solanaceae</taxon>
        <taxon>Solanoideae</taxon>
        <taxon>Solaneae</taxon>
        <taxon>Solanum</taxon>
    </lineage>
</organism>
<dbReference type="InterPro" id="IPR033443">
    <property type="entry name" value="PROP1-like_PPR_dom"/>
</dbReference>
<dbReference type="AlphaFoldDB" id="M0ZU52"/>
<gene>
    <name evidence="6" type="primary">LOC102580066</name>
</gene>
<keyword evidence="2" id="KW-0677">Repeat</keyword>
<feature type="compositionally biased region" description="Basic residues" evidence="4">
    <location>
        <begin position="17"/>
        <end position="27"/>
    </location>
</feature>
<dbReference type="ExpressionAtlas" id="M0ZU52">
    <property type="expression patterns" value="baseline"/>
</dbReference>
<dbReference type="Pfam" id="PF17177">
    <property type="entry name" value="PPR_long"/>
    <property type="match status" value="1"/>
</dbReference>
<proteinExistence type="inferred from homology"/>
<feature type="repeat" description="PPR" evidence="3">
    <location>
        <begin position="704"/>
        <end position="738"/>
    </location>
</feature>
<evidence type="ECO:0000313" key="6">
    <source>
        <dbReference type="EnsemblPlants" id="PGSC0003DMT400008143"/>
    </source>
</evidence>
<dbReference type="PROSITE" id="PS51375">
    <property type="entry name" value="PPR"/>
    <property type="match status" value="10"/>
</dbReference>
<feature type="repeat" description="PPR" evidence="3">
    <location>
        <begin position="397"/>
        <end position="431"/>
    </location>
</feature>
<reference evidence="7" key="1">
    <citation type="journal article" date="2011" name="Nature">
        <title>Genome sequence and analysis of the tuber crop potato.</title>
        <authorList>
            <consortium name="The Potato Genome Sequencing Consortium"/>
        </authorList>
    </citation>
    <scope>NUCLEOTIDE SEQUENCE [LARGE SCALE GENOMIC DNA]</scope>
    <source>
        <strain evidence="7">cv. DM1-3 516 R44</strain>
    </source>
</reference>
<feature type="repeat" description="PPR" evidence="3">
    <location>
        <begin position="327"/>
        <end position="361"/>
    </location>
</feature>
<evidence type="ECO:0000256" key="4">
    <source>
        <dbReference type="SAM" id="MobiDB-lite"/>
    </source>
</evidence>
<dbReference type="PANTHER" id="PTHR47934:SF6">
    <property type="entry name" value="MITOCHONDRIAL GROUP I INTRON SPLICING FACTOR CCM1-RELATED"/>
    <property type="match status" value="1"/>
</dbReference>
<dbReference type="InterPro" id="IPR002885">
    <property type="entry name" value="PPR_rpt"/>
</dbReference>
<evidence type="ECO:0000256" key="3">
    <source>
        <dbReference type="PROSITE-ProRule" id="PRU00708"/>
    </source>
</evidence>
<dbReference type="EnsemblPlants" id="PGSC0003DMT400008143">
    <property type="protein sequence ID" value="PGSC0003DMT400008143"/>
    <property type="gene ID" value="PGSC0003DMG400003143"/>
</dbReference>
<evidence type="ECO:0000313" key="7">
    <source>
        <dbReference type="Proteomes" id="UP000011115"/>
    </source>
</evidence>
<feature type="compositionally biased region" description="Polar residues" evidence="4">
    <location>
        <begin position="1"/>
        <end position="14"/>
    </location>
</feature>